<evidence type="ECO:0000313" key="2">
    <source>
        <dbReference type="EMBL" id="NNH68753.1"/>
    </source>
</evidence>
<gene>
    <name evidence="2" type="ORF">HLB23_02475</name>
</gene>
<dbReference type="RefSeq" id="WP_157552096.1">
    <property type="nucleotide sequence ID" value="NZ_JABELX010000001.1"/>
</dbReference>
<proteinExistence type="predicted"/>
<comment type="caution">
    <text evidence="2">The sequence shown here is derived from an EMBL/GenBank/DDBJ whole genome shotgun (WGS) entry which is preliminary data.</text>
</comment>
<keyword evidence="1" id="KW-0472">Membrane</keyword>
<keyword evidence="3" id="KW-1185">Reference proteome</keyword>
<evidence type="ECO:0000313" key="3">
    <source>
        <dbReference type="Proteomes" id="UP000586827"/>
    </source>
</evidence>
<dbReference type="AlphaFoldDB" id="A0A849BQ91"/>
<dbReference type="Proteomes" id="UP000586827">
    <property type="component" value="Unassembled WGS sequence"/>
</dbReference>
<keyword evidence="1" id="KW-1133">Transmembrane helix</keyword>
<reference evidence="2 3" key="1">
    <citation type="submission" date="2020-05" db="EMBL/GenBank/DDBJ databases">
        <title>MicrobeNet Type strains.</title>
        <authorList>
            <person name="Nicholson A.C."/>
        </authorList>
    </citation>
    <scope>NUCLEOTIDE SEQUENCE [LARGE SCALE GENOMIC DNA]</scope>
    <source>
        <strain evidence="2 3">JCM 3224</strain>
    </source>
</reference>
<organism evidence="2 3">
    <name type="scientific">Nocardia uniformis</name>
    <dbReference type="NCBI Taxonomy" id="53432"/>
    <lineage>
        <taxon>Bacteria</taxon>
        <taxon>Bacillati</taxon>
        <taxon>Actinomycetota</taxon>
        <taxon>Actinomycetes</taxon>
        <taxon>Mycobacteriales</taxon>
        <taxon>Nocardiaceae</taxon>
        <taxon>Nocardia</taxon>
    </lineage>
</organism>
<keyword evidence="1" id="KW-0812">Transmembrane</keyword>
<feature type="transmembrane region" description="Helical" evidence="1">
    <location>
        <begin position="16"/>
        <end position="33"/>
    </location>
</feature>
<protein>
    <submittedName>
        <fullName evidence="2">Uncharacterized protein</fullName>
    </submittedName>
</protein>
<evidence type="ECO:0000256" key="1">
    <source>
        <dbReference type="SAM" id="Phobius"/>
    </source>
</evidence>
<accession>A0A849BQ91</accession>
<name>A0A849BQ91_9NOCA</name>
<dbReference type="EMBL" id="JABELX010000001">
    <property type="protein sequence ID" value="NNH68753.1"/>
    <property type="molecule type" value="Genomic_DNA"/>
</dbReference>
<sequence length="63" mass="6927">MFALIGIGSSVGPAPQVIYLVVAALFTLVFFRIRSVNPHILAALDVLAQGGTRRDYDRRIQQN</sequence>